<evidence type="ECO:0000259" key="3">
    <source>
        <dbReference type="PROSITE" id="PS51910"/>
    </source>
</evidence>
<dbReference type="Gene3D" id="3.10.350.10">
    <property type="entry name" value="LysM domain"/>
    <property type="match status" value="2"/>
</dbReference>
<keyword evidence="1" id="KW-0326">Glycosidase</keyword>
<dbReference type="InterPro" id="IPR036779">
    <property type="entry name" value="LysM_dom_sf"/>
</dbReference>
<reference evidence="4" key="1">
    <citation type="submission" date="2020-12" db="EMBL/GenBank/DDBJ databases">
        <title>M. sibirica DSM 26468T genome.</title>
        <authorList>
            <person name="Thieme N."/>
            <person name="Rettenmaier R."/>
            <person name="Zverlov V."/>
            <person name="Liebl W."/>
        </authorList>
    </citation>
    <scope>NUCLEOTIDE SEQUENCE</scope>
    <source>
        <strain evidence="4">DSM 26468</strain>
    </source>
</reference>
<dbReference type="Pfam" id="PF01476">
    <property type="entry name" value="LysM"/>
    <property type="match status" value="2"/>
</dbReference>
<proteinExistence type="predicted"/>
<dbReference type="EMBL" id="JAEAGR010000003">
    <property type="protein sequence ID" value="MBH1940227.1"/>
    <property type="molecule type" value="Genomic_DNA"/>
</dbReference>
<dbReference type="GO" id="GO:0016798">
    <property type="term" value="F:hydrolase activity, acting on glycosyl bonds"/>
    <property type="evidence" value="ECO:0007669"/>
    <property type="project" value="UniProtKB-KW"/>
</dbReference>
<evidence type="ECO:0000256" key="1">
    <source>
        <dbReference type="ARBA" id="ARBA00023295"/>
    </source>
</evidence>
<dbReference type="SMART" id="SM00636">
    <property type="entry name" value="Glyco_18"/>
    <property type="match status" value="1"/>
</dbReference>
<dbReference type="PANTHER" id="PTHR46066:SF2">
    <property type="entry name" value="CHITINASE DOMAIN-CONTAINING PROTEIN 1"/>
    <property type="match status" value="1"/>
</dbReference>
<accession>A0A8J7KWC0</accession>
<dbReference type="InterPro" id="IPR029070">
    <property type="entry name" value="Chitinase_insertion_sf"/>
</dbReference>
<dbReference type="GO" id="GO:0005975">
    <property type="term" value="P:carbohydrate metabolic process"/>
    <property type="evidence" value="ECO:0007669"/>
    <property type="project" value="InterPro"/>
</dbReference>
<protein>
    <submittedName>
        <fullName evidence="4">Glycoside hydrolase family 18 protein</fullName>
    </submittedName>
</protein>
<dbReference type="GO" id="GO:0008061">
    <property type="term" value="F:chitin binding"/>
    <property type="evidence" value="ECO:0007669"/>
    <property type="project" value="InterPro"/>
</dbReference>
<sequence>MIIHVVQEGETIYSIADMFGISAERLIQDNQILTPDNLVTGQSIVITFPEQTYSVQEGDTLYNIANAFGISVLQLLRNNPFLSDREFIYPGDTLIISYGDKIRSIQTHGYCNDFINRSILRKTLPYLTYLSIFGYRIIEGGEIEQIDDTDIIAQAYEYNVAPLMFLSTISERGEENFHVDFNILNNEHLMDTLISNILNIIKEKNYYGLNITYRYISAETLQKYELLNTKLTRQLKSEGYPVFITISPNQIRQGDLITFEKIDYSVLGQEADGIMILSYKWGYTYGFPGPITSIDETRKFLDYIITQVPAEKILVGQPLISYDWTLPYTIGVTKANSLTLQSTLVLAQQVGAIIQFDETSQTPYFVYVDQTKSGPTNHVVWFVDSRTINSLLELIDEYNLQGTGIWNIMQYYSQLWLVTNSQYDIESIIY</sequence>
<feature type="domain" description="GH18" evidence="3">
    <location>
        <begin position="93"/>
        <end position="430"/>
    </location>
</feature>
<evidence type="ECO:0000259" key="2">
    <source>
        <dbReference type="PROSITE" id="PS51782"/>
    </source>
</evidence>
<keyword evidence="5" id="KW-1185">Reference proteome</keyword>
<comment type="caution">
    <text evidence="4">The sequence shown here is derived from an EMBL/GenBank/DDBJ whole genome shotgun (WGS) entry which is preliminary data.</text>
</comment>
<dbReference type="Proteomes" id="UP000623269">
    <property type="component" value="Unassembled WGS sequence"/>
</dbReference>
<feature type="domain" description="LysM" evidence="2">
    <location>
        <begin position="51"/>
        <end position="96"/>
    </location>
</feature>
<dbReference type="PROSITE" id="PS51782">
    <property type="entry name" value="LYSM"/>
    <property type="match status" value="2"/>
</dbReference>
<name>A0A8J7KWC0_9FIRM</name>
<dbReference type="Gene3D" id="3.10.50.10">
    <property type="match status" value="1"/>
</dbReference>
<organism evidence="4 5">
    <name type="scientific">Mobilitalea sibirica</name>
    <dbReference type="NCBI Taxonomy" id="1462919"/>
    <lineage>
        <taxon>Bacteria</taxon>
        <taxon>Bacillati</taxon>
        <taxon>Bacillota</taxon>
        <taxon>Clostridia</taxon>
        <taxon>Lachnospirales</taxon>
        <taxon>Lachnospiraceae</taxon>
        <taxon>Mobilitalea</taxon>
    </lineage>
</organism>
<dbReference type="InterPro" id="IPR018392">
    <property type="entry name" value="LysM"/>
</dbReference>
<dbReference type="PROSITE" id="PS51910">
    <property type="entry name" value="GH18_2"/>
    <property type="match status" value="1"/>
</dbReference>
<dbReference type="SMART" id="SM00257">
    <property type="entry name" value="LysM"/>
    <property type="match status" value="2"/>
</dbReference>
<feature type="domain" description="LysM" evidence="2">
    <location>
        <begin position="2"/>
        <end position="46"/>
    </location>
</feature>
<dbReference type="Gene3D" id="3.20.20.80">
    <property type="entry name" value="Glycosidases"/>
    <property type="match status" value="1"/>
</dbReference>
<dbReference type="SUPFAM" id="SSF54106">
    <property type="entry name" value="LysM domain"/>
    <property type="match status" value="2"/>
</dbReference>
<dbReference type="InterPro" id="IPR017853">
    <property type="entry name" value="GH"/>
</dbReference>
<dbReference type="PANTHER" id="PTHR46066">
    <property type="entry name" value="CHITINASE DOMAIN-CONTAINING PROTEIN 1 FAMILY MEMBER"/>
    <property type="match status" value="1"/>
</dbReference>
<dbReference type="AlphaFoldDB" id="A0A8J7KWC0"/>
<dbReference type="Pfam" id="PF00704">
    <property type="entry name" value="Glyco_hydro_18"/>
    <property type="match status" value="1"/>
</dbReference>
<gene>
    <name evidence="4" type="ORF">I5677_04865</name>
</gene>
<dbReference type="GO" id="GO:0012505">
    <property type="term" value="C:endomembrane system"/>
    <property type="evidence" value="ECO:0007669"/>
    <property type="project" value="TreeGrafter"/>
</dbReference>
<keyword evidence="4" id="KW-0378">Hydrolase</keyword>
<dbReference type="SUPFAM" id="SSF51445">
    <property type="entry name" value="(Trans)glycosidases"/>
    <property type="match status" value="1"/>
</dbReference>
<evidence type="ECO:0000313" key="5">
    <source>
        <dbReference type="Proteomes" id="UP000623269"/>
    </source>
</evidence>
<dbReference type="InterPro" id="IPR001223">
    <property type="entry name" value="Glyco_hydro18_cat"/>
</dbReference>
<dbReference type="InterPro" id="IPR011583">
    <property type="entry name" value="Chitinase_II/V-like_cat"/>
</dbReference>
<evidence type="ECO:0000313" key="4">
    <source>
        <dbReference type="EMBL" id="MBH1940227.1"/>
    </source>
</evidence>
<dbReference type="GO" id="GO:0070492">
    <property type="term" value="F:oligosaccharide binding"/>
    <property type="evidence" value="ECO:0007669"/>
    <property type="project" value="TreeGrafter"/>
</dbReference>
<dbReference type="CDD" id="cd00118">
    <property type="entry name" value="LysM"/>
    <property type="match status" value="2"/>
</dbReference>
<dbReference type="RefSeq" id="WP_197660443.1">
    <property type="nucleotide sequence ID" value="NZ_JAEAGR010000003.1"/>
</dbReference>